<sequence>FCTHRTAAGKAGQVDLLLEGLGQLRQLEAGLAVDGLEDSSRVRRSLSLGEADMLRRGMSGKGRSKEQFAKMEQKFRQNCLEKGYGEELTSSVWDQVSAFAGYAFAKGHSASYAVESYQSLYLKEYFPLEFMTAVLNNGGGFYRVEDYLNEIRKCGGELELPCINTSDHPNIILGSTIYLGLGMIKDLESGTVARILSERQLHGSFGDLEDFGDRLDLGIEQLVLLIRIGAFRFTGRDKKQLLWNAHLIKGNGHSDRTPRLFAHKRVDYRLPDLRSGPIEDAYDEIELLGFPLCSRFDLLERSQIMDISAGDLVLHNKKRVRIHGVIVTAKRVPLDGGRNMFFGTFLDINGDFFDTVHFPDSAARSFMGGKEVYGITGRVSSEMGHCSIIVEHVELVPRKMDPRFSENANAHKRIG</sequence>
<reference evidence="2" key="1">
    <citation type="journal article" date="2015" name="Nature">
        <title>Complex archaea that bridge the gap between prokaryotes and eukaryotes.</title>
        <authorList>
            <person name="Spang A."/>
            <person name="Saw J.H."/>
            <person name="Jorgensen S.L."/>
            <person name="Zaremba-Niedzwiedzka K."/>
            <person name="Martijn J."/>
            <person name="Lind A.E."/>
            <person name="van Eijk R."/>
            <person name="Schleper C."/>
            <person name="Guy L."/>
            <person name="Ettema T.J."/>
        </authorList>
    </citation>
    <scope>NUCLEOTIDE SEQUENCE</scope>
</reference>
<name>A0A0F9AC86_9ZZZZ</name>
<dbReference type="PANTHER" id="PTHR32294">
    <property type="entry name" value="DNA POLYMERASE III SUBUNIT ALPHA"/>
    <property type="match status" value="1"/>
</dbReference>
<dbReference type="AlphaFoldDB" id="A0A0F9AC86"/>
<dbReference type="InterPro" id="IPR004805">
    <property type="entry name" value="DnaE2/DnaE/PolC"/>
</dbReference>
<dbReference type="Pfam" id="PF14579">
    <property type="entry name" value="HHH_6"/>
    <property type="match status" value="1"/>
</dbReference>
<dbReference type="GO" id="GO:0008408">
    <property type="term" value="F:3'-5' exonuclease activity"/>
    <property type="evidence" value="ECO:0007669"/>
    <property type="project" value="InterPro"/>
</dbReference>
<dbReference type="Gene3D" id="1.10.150.870">
    <property type="match status" value="1"/>
</dbReference>
<organism evidence="2">
    <name type="scientific">marine sediment metagenome</name>
    <dbReference type="NCBI Taxonomy" id="412755"/>
    <lineage>
        <taxon>unclassified sequences</taxon>
        <taxon>metagenomes</taxon>
        <taxon>ecological metagenomes</taxon>
    </lineage>
</organism>
<dbReference type="GO" id="GO:0006260">
    <property type="term" value="P:DNA replication"/>
    <property type="evidence" value="ECO:0007669"/>
    <property type="project" value="InterPro"/>
</dbReference>
<proteinExistence type="predicted"/>
<evidence type="ECO:0000259" key="1">
    <source>
        <dbReference type="Pfam" id="PF14579"/>
    </source>
</evidence>
<dbReference type="InterPro" id="IPR029460">
    <property type="entry name" value="DNAPol_HHH"/>
</dbReference>
<accession>A0A0F9AC86</accession>
<evidence type="ECO:0000313" key="2">
    <source>
        <dbReference type="EMBL" id="KKL07040.1"/>
    </source>
</evidence>
<dbReference type="EMBL" id="LAZR01043452">
    <property type="protein sequence ID" value="KKL07040.1"/>
    <property type="molecule type" value="Genomic_DNA"/>
</dbReference>
<comment type="caution">
    <text evidence="2">The sequence shown here is derived from an EMBL/GenBank/DDBJ whole genome shotgun (WGS) entry which is preliminary data.</text>
</comment>
<feature type="non-terminal residue" evidence="2">
    <location>
        <position position="1"/>
    </location>
</feature>
<gene>
    <name evidence="2" type="ORF">LCGC14_2590010</name>
</gene>
<feature type="domain" description="DNA polymerase helix-hairpin-helix motif" evidence="1">
    <location>
        <begin position="157"/>
        <end position="241"/>
    </location>
</feature>
<protein>
    <recommendedName>
        <fullName evidence="1">DNA polymerase helix-hairpin-helix motif domain-containing protein</fullName>
    </recommendedName>
</protein>